<dbReference type="InterPro" id="IPR023187">
    <property type="entry name" value="Tscrpt_reg_MarR-type_CS"/>
</dbReference>
<evidence type="ECO:0000256" key="1">
    <source>
        <dbReference type="ARBA" id="ARBA00023015"/>
    </source>
</evidence>
<dbReference type="PROSITE" id="PS01117">
    <property type="entry name" value="HTH_MARR_1"/>
    <property type="match status" value="1"/>
</dbReference>
<dbReference type="InterPro" id="IPR036388">
    <property type="entry name" value="WH-like_DNA-bd_sf"/>
</dbReference>
<dbReference type="PANTHER" id="PTHR33164:SF43">
    <property type="entry name" value="HTH-TYPE TRANSCRIPTIONAL REPRESSOR YETL"/>
    <property type="match status" value="1"/>
</dbReference>
<dbReference type="AlphaFoldDB" id="A0A2W5P142"/>
<dbReference type="GO" id="GO:0006950">
    <property type="term" value="P:response to stress"/>
    <property type="evidence" value="ECO:0007669"/>
    <property type="project" value="TreeGrafter"/>
</dbReference>
<name>A0A2W5P142_9SPHN</name>
<feature type="domain" description="HTH marR-type" evidence="4">
    <location>
        <begin position="1"/>
        <end position="144"/>
    </location>
</feature>
<keyword evidence="1" id="KW-0805">Transcription regulation</keyword>
<evidence type="ECO:0000313" key="6">
    <source>
        <dbReference type="Proteomes" id="UP000249229"/>
    </source>
</evidence>
<dbReference type="Proteomes" id="UP000249229">
    <property type="component" value="Unassembled WGS sequence"/>
</dbReference>
<proteinExistence type="predicted"/>
<organism evidence="5 6">
    <name type="scientific">Sphingomonas taxi</name>
    <dbReference type="NCBI Taxonomy" id="1549858"/>
    <lineage>
        <taxon>Bacteria</taxon>
        <taxon>Pseudomonadati</taxon>
        <taxon>Pseudomonadota</taxon>
        <taxon>Alphaproteobacteria</taxon>
        <taxon>Sphingomonadales</taxon>
        <taxon>Sphingomonadaceae</taxon>
        <taxon>Sphingomonas</taxon>
    </lineage>
</organism>
<evidence type="ECO:0000259" key="4">
    <source>
        <dbReference type="PROSITE" id="PS50995"/>
    </source>
</evidence>
<reference evidence="5 6" key="1">
    <citation type="submission" date="2017-08" db="EMBL/GenBank/DDBJ databases">
        <title>Infants hospitalized years apart are colonized by the same room-sourced microbial strains.</title>
        <authorList>
            <person name="Brooks B."/>
            <person name="Olm M.R."/>
            <person name="Firek B.A."/>
            <person name="Baker R."/>
            <person name="Thomas B.C."/>
            <person name="Morowitz M.J."/>
            <person name="Banfield J.F."/>
        </authorList>
    </citation>
    <scope>NUCLEOTIDE SEQUENCE [LARGE SCALE GENOMIC DNA]</scope>
    <source>
        <strain evidence="5">S2_005_001_R1_22</strain>
    </source>
</reference>
<dbReference type="InterPro" id="IPR000835">
    <property type="entry name" value="HTH_MarR-typ"/>
</dbReference>
<evidence type="ECO:0000313" key="5">
    <source>
        <dbReference type="EMBL" id="PZQ58914.1"/>
    </source>
</evidence>
<gene>
    <name evidence="5" type="ORF">DI544_12975</name>
</gene>
<protein>
    <submittedName>
        <fullName evidence="5">MarR family transcriptional regulator</fullName>
    </submittedName>
</protein>
<dbReference type="PRINTS" id="PR00598">
    <property type="entry name" value="HTHMARR"/>
</dbReference>
<evidence type="ECO:0000256" key="2">
    <source>
        <dbReference type="ARBA" id="ARBA00023125"/>
    </source>
</evidence>
<dbReference type="GO" id="GO:0003677">
    <property type="term" value="F:DNA binding"/>
    <property type="evidence" value="ECO:0007669"/>
    <property type="project" value="UniProtKB-KW"/>
</dbReference>
<sequence length="153" mass="17249">MDFYTSDDFLPDQSIGYLVKMCGQQGTAILDRAFAVDGLTCSQWSALISIHFDAAPTCASLARDLVHDKGAMTRMMDVLEARGWVERTRSAEDRRIVRLSLTDAGREVTMRCRDKVVDLWNRCLADWSHDEITGFIAQLQKLRRTLEDTAACA</sequence>
<dbReference type="PROSITE" id="PS50995">
    <property type="entry name" value="HTH_MARR_2"/>
    <property type="match status" value="1"/>
</dbReference>
<dbReference type="PANTHER" id="PTHR33164">
    <property type="entry name" value="TRANSCRIPTIONAL REGULATOR, MARR FAMILY"/>
    <property type="match status" value="1"/>
</dbReference>
<accession>A0A2W5P142</accession>
<dbReference type="GO" id="GO:0003700">
    <property type="term" value="F:DNA-binding transcription factor activity"/>
    <property type="evidence" value="ECO:0007669"/>
    <property type="project" value="InterPro"/>
</dbReference>
<comment type="caution">
    <text evidence="5">The sequence shown here is derived from an EMBL/GenBank/DDBJ whole genome shotgun (WGS) entry which is preliminary data.</text>
</comment>
<dbReference type="InterPro" id="IPR039422">
    <property type="entry name" value="MarR/SlyA-like"/>
</dbReference>
<keyword evidence="3" id="KW-0804">Transcription</keyword>
<dbReference type="InterPro" id="IPR036390">
    <property type="entry name" value="WH_DNA-bd_sf"/>
</dbReference>
<keyword evidence="2" id="KW-0238">DNA-binding</keyword>
<dbReference type="SUPFAM" id="SSF46785">
    <property type="entry name" value="Winged helix' DNA-binding domain"/>
    <property type="match status" value="1"/>
</dbReference>
<dbReference type="Gene3D" id="1.10.10.10">
    <property type="entry name" value="Winged helix-like DNA-binding domain superfamily/Winged helix DNA-binding domain"/>
    <property type="match status" value="1"/>
</dbReference>
<dbReference type="SMART" id="SM00347">
    <property type="entry name" value="HTH_MARR"/>
    <property type="match status" value="1"/>
</dbReference>
<dbReference type="EMBL" id="QFQI01000012">
    <property type="protein sequence ID" value="PZQ58914.1"/>
    <property type="molecule type" value="Genomic_DNA"/>
</dbReference>
<dbReference type="Pfam" id="PF01047">
    <property type="entry name" value="MarR"/>
    <property type="match status" value="1"/>
</dbReference>
<evidence type="ECO:0000256" key="3">
    <source>
        <dbReference type="ARBA" id="ARBA00023163"/>
    </source>
</evidence>